<dbReference type="OrthoDB" id="8446131at2"/>
<dbReference type="SUPFAM" id="SSF54427">
    <property type="entry name" value="NTF2-like"/>
    <property type="match status" value="1"/>
</dbReference>
<dbReference type="InterPro" id="IPR032710">
    <property type="entry name" value="NTF2-like_dom_sf"/>
</dbReference>
<gene>
    <name evidence="2" type="ORF">B5K06_08685</name>
</gene>
<feature type="domain" description="SnoaL-like" evidence="1">
    <location>
        <begin position="12"/>
        <end position="117"/>
    </location>
</feature>
<reference evidence="2 3" key="1">
    <citation type="submission" date="2017-03" db="EMBL/GenBank/DDBJ databases">
        <title>Genome analysis of Rhizobial strains effectives or ineffectives for nitrogen fixation isolated from bean seeds.</title>
        <authorList>
            <person name="Peralta H."/>
            <person name="Aguilar-Vera A."/>
            <person name="Mora Y."/>
            <person name="Vargas-Lagunas C."/>
            <person name="Girard L."/>
            <person name="Mora J."/>
        </authorList>
    </citation>
    <scope>NUCLEOTIDE SEQUENCE [LARGE SCALE GENOMIC DNA]</scope>
    <source>
        <strain evidence="2 3">CCGM3</strain>
    </source>
</reference>
<organism evidence="2 3">
    <name type="scientific">Rhizobium grahamii</name>
    <dbReference type="NCBI Taxonomy" id="1120045"/>
    <lineage>
        <taxon>Bacteria</taxon>
        <taxon>Pseudomonadati</taxon>
        <taxon>Pseudomonadota</taxon>
        <taxon>Alphaproteobacteria</taxon>
        <taxon>Hyphomicrobiales</taxon>
        <taxon>Rhizobiaceae</taxon>
        <taxon>Rhizobium/Agrobacterium group</taxon>
        <taxon>Rhizobium</taxon>
    </lineage>
</organism>
<dbReference type="EMBL" id="NAAC01000008">
    <property type="protein sequence ID" value="RDJ13456.1"/>
    <property type="molecule type" value="Genomic_DNA"/>
</dbReference>
<sequence>MTSGADLKDLTRQIFEARHQGDLDVLMSFLGDNCIFRAAGSRYLAPLTDPVVGSTALRATMRHFIDTWDMTALEILDIHVDGNVALVHRRGQMRHGTTKFDTEVMDKMTFENGKVVECVEFLDTLQAASLLNIATISAAQI</sequence>
<dbReference type="RefSeq" id="WP_114712584.1">
    <property type="nucleotide sequence ID" value="NZ_KZ857259.1"/>
</dbReference>
<dbReference type="Gene3D" id="3.10.450.50">
    <property type="match status" value="1"/>
</dbReference>
<dbReference type="GO" id="GO:0016853">
    <property type="term" value="F:isomerase activity"/>
    <property type="evidence" value="ECO:0007669"/>
    <property type="project" value="UniProtKB-KW"/>
</dbReference>
<dbReference type="Pfam" id="PF12680">
    <property type="entry name" value="SnoaL_2"/>
    <property type="match status" value="1"/>
</dbReference>
<dbReference type="InterPro" id="IPR037401">
    <property type="entry name" value="SnoaL-like"/>
</dbReference>
<proteinExistence type="predicted"/>
<evidence type="ECO:0000259" key="1">
    <source>
        <dbReference type="Pfam" id="PF12680"/>
    </source>
</evidence>
<evidence type="ECO:0000313" key="3">
    <source>
        <dbReference type="Proteomes" id="UP000254939"/>
    </source>
</evidence>
<dbReference type="Proteomes" id="UP000254939">
    <property type="component" value="Unassembled WGS sequence"/>
</dbReference>
<dbReference type="AlphaFoldDB" id="A0A370KSN0"/>
<comment type="caution">
    <text evidence="2">The sequence shown here is derived from an EMBL/GenBank/DDBJ whole genome shotgun (WGS) entry which is preliminary data.</text>
</comment>
<name>A0A370KSN0_9HYPH</name>
<keyword evidence="2" id="KW-0413">Isomerase</keyword>
<evidence type="ECO:0000313" key="2">
    <source>
        <dbReference type="EMBL" id="RDJ13456.1"/>
    </source>
</evidence>
<protein>
    <submittedName>
        <fullName evidence="2">Ketosteroid isomerase</fullName>
    </submittedName>
</protein>
<accession>A0A370KSN0</accession>